<gene>
    <name evidence="2" type="ORF">Nans01_11880</name>
</gene>
<name>A0A9W6P4C5_9ACTN</name>
<protein>
    <recommendedName>
        <fullName evidence="1">DUF1707 domain-containing protein</fullName>
    </recommendedName>
</protein>
<dbReference type="PANTHER" id="PTHR40763">
    <property type="entry name" value="MEMBRANE PROTEIN-RELATED"/>
    <property type="match status" value="1"/>
</dbReference>
<feature type="domain" description="DUF1707" evidence="1">
    <location>
        <begin position="10"/>
        <end position="61"/>
    </location>
</feature>
<dbReference type="PANTHER" id="PTHR40763:SF4">
    <property type="entry name" value="DUF1707 DOMAIN-CONTAINING PROTEIN"/>
    <property type="match status" value="1"/>
</dbReference>
<dbReference type="Pfam" id="PF08044">
    <property type="entry name" value="DUF1707"/>
    <property type="match status" value="1"/>
</dbReference>
<sequence length="198" mass="22212">MNEGLPASKLRASDADRQRVLDVLRAAAEDGRLDLEEFTERSDRVHEARTLGELPPITSDLLPAERQPLRLETAPVSAFFGNDTRAGRWVVAPQQYAYALFGTAEIDLRDALLVRNTVRMTASALFGRVHVRVPEGMEVRVTGWSFLGRRMTTTRPSPVADAPVLEVEGFCLFGSVHVSAPRRRRPWLRRARKRPELG</sequence>
<keyword evidence="3" id="KW-1185">Reference proteome</keyword>
<evidence type="ECO:0000259" key="1">
    <source>
        <dbReference type="Pfam" id="PF08044"/>
    </source>
</evidence>
<proteinExistence type="predicted"/>
<accession>A0A9W6P4C5</accession>
<dbReference type="AlphaFoldDB" id="A0A9W6P4C5"/>
<dbReference type="InterPro" id="IPR012551">
    <property type="entry name" value="DUF1707_SHOCT-like"/>
</dbReference>
<dbReference type="RefSeq" id="WP_285757650.1">
    <property type="nucleotide sequence ID" value="NZ_BSQG01000001.1"/>
</dbReference>
<evidence type="ECO:0000313" key="2">
    <source>
        <dbReference type="EMBL" id="GLU46837.1"/>
    </source>
</evidence>
<comment type="caution">
    <text evidence="2">The sequence shown here is derived from an EMBL/GenBank/DDBJ whole genome shotgun (WGS) entry which is preliminary data.</text>
</comment>
<dbReference type="Proteomes" id="UP001165092">
    <property type="component" value="Unassembled WGS sequence"/>
</dbReference>
<organism evidence="2 3">
    <name type="scientific">Nocardiopsis ansamitocini</name>
    <dbReference type="NCBI Taxonomy" id="1670832"/>
    <lineage>
        <taxon>Bacteria</taxon>
        <taxon>Bacillati</taxon>
        <taxon>Actinomycetota</taxon>
        <taxon>Actinomycetes</taxon>
        <taxon>Streptosporangiales</taxon>
        <taxon>Nocardiopsidaceae</taxon>
        <taxon>Nocardiopsis</taxon>
    </lineage>
</organism>
<dbReference type="EMBL" id="BSQG01000001">
    <property type="protein sequence ID" value="GLU46837.1"/>
    <property type="molecule type" value="Genomic_DNA"/>
</dbReference>
<evidence type="ECO:0000313" key="3">
    <source>
        <dbReference type="Proteomes" id="UP001165092"/>
    </source>
</evidence>
<reference evidence="2" key="1">
    <citation type="submission" date="2023-02" db="EMBL/GenBank/DDBJ databases">
        <title>Nocardiopsis ansamitocini NBRC 112285.</title>
        <authorList>
            <person name="Ichikawa N."/>
            <person name="Sato H."/>
            <person name="Tonouchi N."/>
        </authorList>
    </citation>
    <scope>NUCLEOTIDE SEQUENCE</scope>
    <source>
        <strain evidence="2">NBRC 112285</strain>
    </source>
</reference>